<feature type="compositionally biased region" description="Pro residues" evidence="2">
    <location>
        <begin position="558"/>
        <end position="573"/>
    </location>
</feature>
<keyword evidence="4" id="KW-1185">Reference proteome</keyword>
<feature type="region of interest" description="Disordered" evidence="2">
    <location>
        <begin position="549"/>
        <end position="676"/>
    </location>
</feature>
<keyword evidence="1" id="KW-0175">Coiled coil</keyword>
<evidence type="ECO:0000256" key="1">
    <source>
        <dbReference type="SAM" id="Coils"/>
    </source>
</evidence>
<feature type="region of interest" description="Disordered" evidence="2">
    <location>
        <begin position="356"/>
        <end position="408"/>
    </location>
</feature>
<feature type="compositionally biased region" description="Basic and acidic residues" evidence="2">
    <location>
        <begin position="99"/>
        <end position="113"/>
    </location>
</feature>
<feature type="region of interest" description="Disordered" evidence="2">
    <location>
        <begin position="197"/>
        <end position="301"/>
    </location>
</feature>
<feature type="compositionally biased region" description="Low complexity" evidence="2">
    <location>
        <begin position="592"/>
        <end position="603"/>
    </location>
</feature>
<feature type="compositionally biased region" description="Acidic residues" evidence="2">
    <location>
        <begin position="468"/>
        <end position="504"/>
    </location>
</feature>
<dbReference type="AlphaFoldDB" id="A0AAD5X673"/>
<feature type="compositionally biased region" description="Polar residues" evidence="2">
    <location>
        <begin position="237"/>
        <end position="249"/>
    </location>
</feature>
<feature type="compositionally biased region" description="Polar residues" evidence="2">
    <location>
        <begin position="356"/>
        <end position="368"/>
    </location>
</feature>
<feature type="compositionally biased region" description="Low complexity" evidence="2">
    <location>
        <begin position="62"/>
        <end position="92"/>
    </location>
</feature>
<reference evidence="3" key="1">
    <citation type="submission" date="2020-05" db="EMBL/GenBank/DDBJ databases">
        <title>Phylogenomic resolution of chytrid fungi.</title>
        <authorList>
            <person name="Stajich J.E."/>
            <person name="Amses K."/>
            <person name="Simmons R."/>
            <person name="Seto K."/>
            <person name="Myers J."/>
            <person name="Bonds A."/>
            <person name="Quandt C.A."/>
            <person name="Barry K."/>
            <person name="Liu P."/>
            <person name="Grigoriev I."/>
            <person name="Longcore J.E."/>
            <person name="James T.Y."/>
        </authorList>
    </citation>
    <scope>NUCLEOTIDE SEQUENCE</scope>
    <source>
        <strain evidence="3">JEL0513</strain>
    </source>
</reference>
<dbReference type="EMBL" id="JADGJH010004447">
    <property type="protein sequence ID" value="KAJ3085802.1"/>
    <property type="molecule type" value="Genomic_DNA"/>
</dbReference>
<feature type="compositionally biased region" description="Low complexity" evidence="2">
    <location>
        <begin position="611"/>
        <end position="620"/>
    </location>
</feature>
<evidence type="ECO:0000256" key="2">
    <source>
        <dbReference type="SAM" id="MobiDB-lite"/>
    </source>
</evidence>
<gene>
    <name evidence="3" type="ORF">HK100_008923</name>
</gene>
<protein>
    <submittedName>
        <fullName evidence="3">Uncharacterized protein</fullName>
    </submittedName>
</protein>
<accession>A0AAD5X673</accession>
<feature type="coiled-coil region" evidence="1">
    <location>
        <begin position="734"/>
        <end position="768"/>
    </location>
</feature>
<sequence>MQQQQQQQMQMRAASVGLIGANTVNTNATNSANKKGINPSVQPLPPQKKSLFSFGRKKNDTPQPQQQQSQQSQNNANQLQQQQFDNQQQQPQSRTQKRLSTENKRLSRDLEKRLSADPTGFTLASKRASLEIKLQDGMIIVDEEDRNRLLRKSNAASNLSQQQSGQNLPLVSGNGRVITQVEPPQQLISGNYRVPVPGFGSAPPPQQRPPTGLVSNAAPAGVLPNNSFQGPPRQGSLAASNGAVSINLSQRPPPPIFNQQPPQSTMPGQQSRPYYGQGAQQQQPIGLAPSGGGMQLPAIPRSSPMMMDQLQSQTWLNGPDSQKSDQIVPAVSNGAIVISSIPPNGAPGAGIFAQQADAQGTAKPSQPGTIKEEEQFSSEEEGASGEEDSDDESVASFMTFDDETEDNTEYNAIVDYDMLDMIMGGSTDYDAPMPRVKHSRKVVFEQQVKAQSLVRVLNIGSGTSGEGGDTETDTELERDDDDEEDDDEDYDDEDEYDEDEDVWDESPPSPIVEVVSMLPLRANPLLLEEVPEITPRGVSLPAASLAPDDIMGGATPMQPLPLPPDVLLPPQEPLPSVVDSGSNTGFFAEITSPSSFGESPASSTLAAQLPSSTTAGSSQDSSRKKVRHVQLQTRGATMKHESVMTDLSGAEISGFSGGLSQTSGGENNAGGGLSEEEKERIVNMEEELQFLRAQNQALRDDITQIQVEGAARQYKLDEANAKYDRLSGQGAKKIKELLAEKEVMEVEMASLREQVVGLERLIEKWTTEDN</sequence>
<feature type="compositionally biased region" description="Low complexity" evidence="2">
    <location>
        <begin position="273"/>
        <end position="284"/>
    </location>
</feature>
<proteinExistence type="predicted"/>
<feature type="compositionally biased region" description="Acidic residues" evidence="2">
    <location>
        <begin position="375"/>
        <end position="393"/>
    </location>
</feature>
<comment type="caution">
    <text evidence="3">The sequence shown here is derived from an EMBL/GenBank/DDBJ whole genome shotgun (WGS) entry which is preliminary data.</text>
</comment>
<evidence type="ECO:0000313" key="3">
    <source>
        <dbReference type="EMBL" id="KAJ3085802.1"/>
    </source>
</evidence>
<feature type="region of interest" description="Disordered" evidence="2">
    <location>
        <begin position="459"/>
        <end position="510"/>
    </location>
</feature>
<evidence type="ECO:0000313" key="4">
    <source>
        <dbReference type="Proteomes" id="UP001211907"/>
    </source>
</evidence>
<organism evidence="3 4">
    <name type="scientific">Physocladia obscura</name>
    <dbReference type="NCBI Taxonomy" id="109957"/>
    <lineage>
        <taxon>Eukaryota</taxon>
        <taxon>Fungi</taxon>
        <taxon>Fungi incertae sedis</taxon>
        <taxon>Chytridiomycota</taxon>
        <taxon>Chytridiomycota incertae sedis</taxon>
        <taxon>Chytridiomycetes</taxon>
        <taxon>Chytridiales</taxon>
        <taxon>Chytriomycetaceae</taxon>
        <taxon>Physocladia</taxon>
    </lineage>
</organism>
<name>A0AAD5X673_9FUNG</name>
<feature type="region of interest" description="Disordered" evidence="2">
    <location>
        <begin position="25"/>
        <end position="113"/>
    </location>
</feature>
<dbReference type="Proteomes" id="UP001211907">
    <property type="component" value="Unassembled WGS sequence"/>
</dbReference>